<name>A0A0P9YG48_PSESX</name>
<dbReference type="RefSeq" id="WP_003432821.1">
    <property type="nucleotide sequence ID" value="NZ_JAFFRY010000040.1"/>
</dbReference>
<proteinExistence type="predicted"/>
<sequence>MTTKDKNWIARDDRTPEVNTLTVAGLVPTSASHSLPWLSLRNIPSEAGQLNLDLNYYATGLGPWTGRETPAVYAQPSDASITSVRIYQDDELLVSIDELTVIQ</sequence>
<evidence type="ECO:0000313" key="1">
    <source>
        <dbReference type="EMBL" id="MDH4625350.1"/>
    </source>
</evidence>
<gene>
    <name evidence="1" type="ORF">JW322_27185</name>
</gene>
<reference evidence="1" key="1">
    <citation type="submission" date="2021-02" db="EMBL/GenBank/DDBJ databases">
        <title>Genome analysis of blister spot of apple pathogen from New York area.</title>
        <authorList>
            <person name="Kandel P."/>
            <person name="Hockett K.L."/>
            <person name="Santander R."/>
            <person name="Acimovic S."/>
        </authorList>
    </citation>
    <scope>NUCLEOTIDE SEQUENCE</scope>
    <source>
        <strain evidence="1">PSP1</strain>
    </source>
</reference>
<dbReference type="EMBL" id="JAFFRZ010000001">
    <property type="protein sequence ID" value="MDH4625350.1"/>
    <property type="molecule type" value="Genomic_DNA"/>
</dbReference>
<organism evidence="1 2">
    <name type="scientific">Pseudomonas syringae pv. papulans</name>
    <dbReference type="NCBI Taxonomy" id="83963"/>
    <lineage>
        <taxon>Bacteria</taxon>
        <taxon>Pseudomonadati</taxon>
        <taxon>Pseudomonadota</taxon>
        <taxon>Gammaproteobacteria</taxon>
        <taxon>Pseudomonadales</taxon>
        <taxon>Pseudomonadaceae</taxon>
        <taxon>Pseudomonas</taxon>
        <taxon>Pseudomonas syringae</taxon>
    </lineage>
</organism>
<evidence type="ECO:0000313" key="2">
    <source>
        <dbReference type="Proteomes" id="UP001162155"/>
    </source>
</evidence>
<protein>
    <submittedName>
        <fullName evidence="1">Uncharacterized protein</fullName>
    </submittedName>
</protein>
<comment type="caution">
    <text evidence="1">The sequence shown here is derived from an EMBL/GenBank/DDBJ whole genome shotgun (WGS) entry which is preliminary data.</text>
</comment>
<accession>A0A0P9YG48</accession>
<dbReference type="Proteomes" id="UP001162155">
    <property type="component" value="Unassembled WGS sequence"/>
</dbReference>
<dbReference type="AlphaFoldDB" id="A0A0P9YG48"/>